<reference evidence="11" key="1">
    <citation type="journal article" date="2002" name="Curr. Biol.">
        <title>Phylogenetic analysis of the Wnt gene family. Insights from lophotrochozoan members.</title>
        <authorList>
            <person name="Prud'homme B."/>
            <person name="Lartillot N."/>
            <person name="Balavoine G."/>
            <person name="Adoutte A."/>
            <person name="Vervoort M."/>
        </authorList>
    </citation>
    <scope>NUCLEOTIDE SEQUENCE</scope>
</reference>
<sequence length="289" mass="32443">MRLLLYCFLISLCYLLIGAKKGRHRGRMKGVQWWSLANIGHRTNDLRTSANQLYNNPSLLPLTKDNGVSDTQSWTLAVTSAAVSSVHVRSEAVFTCSCDYEHNKVPVGKDWEWSGCSDNARYGHRFSRRFVDVIEKGRDFRYMMNLHNNEAGRVHVSTGMNQECKCHGMSGSCTIKTCWMRLPTFRTVGNLLKDRFDGASRVLPGNDGNSILDKGNAGRAVGRKKRRFNFSPVNPNHKRPGRRDLVYFENSPTFCEKENVIGFEGTSGRECNATSLGVQGCDLMCCGRG</sequence>
<evidence type="ECO:0000256" key="2">
    <source>
        <dbReference type="ARBA" id="ARBA00005683"/>
    </source>
</evidence>
<comment type="subcellular location">
    <subcellularLocation>
        <location evidence="1 9">Secreted</location>
        <location evidence="1 9">Extracellular space</location>
        <location evidence="1 9">Extracellular matrix</location>
    </subcellularLocation>
</comment>
<keyword evidence="7" id="KW-1015">Disulfide bond</keyword>
<evidence type="ECO:0000256" key="10">
    <source>
        <dbReference type="SAM" id="SignalP"/>
    </source>
</evidence>
<keyword evidence="4" id="KW-0964">Secreted</keyword>
<evidence type="ECO:0000256" key="4">
    <source>
        <dbReference type="ARBA" id="ARBA00022525"/>
    </source>
</evidence>
<dbReference type="PANTHER" id="PTHR12027">
    <property type="entry name" value="WNT RELATED"/>
    <property type="match status" value="1"/>
</dbReference>
<keyword evidence="6 9" id="KW-0879">Wnt signaling pathway</keyword>
<organism evidence="11">
    <name type="scientific">Patella vulgata</name>
    <name type="common">Common limpet</name>
    <dbReference type="NCBI Taxonomy" id="6465"/>
    <lineage>
        <taxon>Eukaryota</taxon>
        <taxon>Metazoa</taxon>
        <taxon>Spiralia</taxon>
        <taxon>Lophotrochozoa</taxon>
        <taxon>Mollusca</taxon>
        <taxon>Gastropoda</taxon>
        <taxon>Patellogastropoda</taxon>
        <taxon>Patelloidea</taxon>
        <taxon>Patellidae</taxon>
        <taxon>Patella</taxon>
    </lineage>
</organism>
<comment type="similarity">
    <text evidence="2 9">Belongs to the Wnt family.</text>
</comment>
<dbReference type="SMART" id="SM00097">
    <property type="entry name" value="WNT1"/>
    <property type="match status" value="1"/>
</dbReference>
<feature type="non-terminal residue" evidence="11">
    <location>
        <position position="1"/>
    </location>
</feature>
<feature type="signal peptide" evidence="10">
    <location>
        <begin position="1"/>
        <end position="19"/>
    </location>
</feature>
<dbReference type="EMBL" id="AJ491802">
    <property type="protein sequence ID" value="CAD37170.1"/>
    <property type="molecule type" value="mRNA"/>
</dbReference>
<evidence type="ECO:0000256" key="7">
    <source>
        <dbReference type="ARBA" id="ARBA00023157"/>
    </source>
</evidence>
<dbReference type="GO" id="GO:0030182">
    <property type="term" value="P:neuron differentiation"/>
    <property type="evidence" value="ECO:0007669"/>
    <property type="project" value="TreeGrafter"/>
</dbReference>
<dbReference type="AlphaFoldDB" id="Q8MPI5"/>
<dbReference type="InterPro" id="IPR005817">
    <property type="entry name" value="Wnt"/>
</dbReference>
<evidence type="ECO:0000256" key="1">
    <source>
        <dbReference type="ARBA" id="ARBA00004498"/>
    </source>
</evidence>
<dbReference type="PANTHER" id="PTHR12027:SF91">
    <property type="entry name" value="PROTO-ONCOGENE WNT-1"/>
    <property type="match status" value="1"/>
</dbReference>
<keyword evidence="5" id="KW-0272">Extracellular matrix</keyword>
<keyword evidence="3 9" id="KW-0217">Developmental protein</keyword>
<evidence type="ECO:0000256" key="3">
    <source>
        <dbReference type="ARBA" id="ARBA00022473"/>
    </source>
</evidence>
<evidence type="ECO:0000256" key="9">
    <source>
        <dbReference type="RuleBase" id="RU003500"/>
    </source>
</evidence>
<dbReference type="InterPro" id="IPR018161">
    <property type="entry name" value="Wnt_CS"/>
</dbReference>
<feature type="chain" id="PRO_5004313989" description="Protein Wnt" evidence="10">
    <location>
        <begin position="20"/>
        <end position="289"/>
    </location>
</feature>
<keyword evidence="8" id="KW-0449">Lipoprotein</keyword>
<gene>
    <name evidence="11" type="primary">wnt1</name>
</gene>
<protein>
    <recommendedName>
        <fullName evidence="9">Protein Wnt</fullName>
    </recommendedName>
</protein>
<dbReference type="GO" id="GO:0005615">
    <property type="term" value="C:extracellular space"/>
    <property type="evidence" value="ECO:0007669"/>
    <property type="project" value="TreeGrafter"/>
</dbReference>
<dbReference type="GO" id="GO:0060070">
    <property type="term" value="P:canonical Wnt signaling pathway"/>
    <property type="evidence" value="ECO:0007669"/>
    <property type="project" value="TreeGrafter"/>
</dbReference>
<evidence type="ECO:0000256" key="5">
    <source>
        <dbReference type="ARBA" id="ARBA00022530"/>
    </source>
</evidence>
<dbReference type="GO" id="GO:0005109">
    <property type="term" value="F:frizzled binding"/>
    <property type="evidence" value="ECO:0007669"/>
    <property type="project" value="TreeGrafter"/>
</dbReference>
<proteinExistence type="evidence at transcript level"/>
<evidence type="ECO:0000313" key="11">
    <source>
        <dbReference type="EMBL" id="CAD37170.1"/>
    </source>
</evidence>
<feature type="non-terminal residue" evidence="11">
    <location>
        <position position="289"/>
    </location>
</feature>
<name>Q8MPI5_PATVU</name>
<dbReference type="PROSITE" id="PS00246">
    <property type="entry name" value="WNT1"/>
    <property type="match status" value="1"/>
</dbReference>
<keyword evidence="10" id="KW-0732">Signal</keyword>
<dbReference type="Pfam" id="PF00110">
    <property type="entry name" value="wnt"/>
    <property type="match status" value="1"/>
</dbReference>
<dbReference type="GO" id="GO:0005125">
    <property type="term" value="F:cytokine activity"/>
    <property type="evidence" value="ECO:0007669"/>
    <property type="project" value="TreeGrafter"/>
</dbReference>
<dbReference type="GO" id="GO:0045165">
    <property type="term" value="P:cell fate commitment"/>
    <property type="evidence" value="ECO:0007669"/>
    <property type="project" value="TreeGrafter"/>
</dbReference>
<comment type="function">
    <text evidence="9">Ligand for members of the frizzled family of seven transmembrane receptors.</text>
</comment>
<evidence type="ECO:0000256" key="6">
    <source>
        <dbReference type="ARBA" id="ARBA00022687"/>
    </source>
</evidence>
<accession>Q8MPI5</accession>
<evidence type="ECO:0000256" key="8">
    <source>
        <dbReference type="ARBA" id="ARBA00023288"/>
    </source>
</evidence>
<dbReference type="PRINTS" id="PR01349">
    <property type="entry name" value="WNTPROTEIN"/>
</dbReference>